<evidence type="ECO:0000256" key="1">
    <source>
        <dbReference type="SAM" id="Phobius"/>
    </source>
</evidence>
<evidence type="ECO:0000313" key="3">
    <source>
        <dbReference type="RefSeq" id="XP_022251894.1"/>
    </source>
</evidence>
<name>A0ABM1T7N8_LIMPO</name>
<dbReference type="GeneID" id="111087891"/>
<keyword evidence="1" id="KW-0472">Membrane</keyword>
<keyword evidence="1" id="KW-0812">Transmembrane</keyword>
<proteinExistence type="predicted"/>
<keyword evidence="2" id="KW-1185">Reference proteome</keyword>
<organism evidence="2 3">
    <name type="scientific">Limulus polyphemus</name>
    <name type="common">Atlantic horseshoe crab</name>
    <dbReference type="NCBI Taxonomy" id="6850"/>
    <lineage>
        <taxon>Eukaryota</taxon>
        <taxon>Metazoa</taxon>
        <taxon>Ecdysozoa</taxon>
        <taxon>Arthropoda</taxon>
        <taxon>Chelicerata</taxon>
        <taxon>Merostomata</taxon>
        <taxon>Xiphosura</taxon>
        <taxon>Limulidae</taxon>
        <taxon>Limulus</taxon>
    </lineage>
</organism>
<feature type="transmembrane region" description="Helical" evidence="1">
    <location>
        <begin position="152"/>
        <end position="177"/>
    </location>
</feature>
<dbReference type="RefSeq" id="XP_022251894.1">
    <property type="nucleotide sequence ID" value="XM_022396186.1"/>
</dbReference>
<protein>
    <submittedName>
        <fullName evidence="3">Uncharacterized protein LOC111087891</fullName>
    </submittedName>
</protein>
<dbReference type="Proteomes" id="UP000694941">
    <property type="component" value="Unplaced"/>
</dbReference>
<gene>
    <name evidence="3" type="primary">LOC111087891</name>
</gene>
<sequence>MSTKYLRNISSVEPFRRQKICIFGCKLVMLPRGLVNTTDINDTSRPPFFIKHTMIINCMKCLLQGRRVKRTEEVDDGNPGKSSANHILKTRSNRVKQENENPDLFFPNPSETAQGDTDEYVNNYDSPLEETEHQIQDVENLDKDVQTTLFKIIIISLTVSFVLCMFVYPCASFLWMFRRRPAENCCICWDSVICRDPSKC</sequence>
<evidence type="ECO:0000313" key="2">
    <source>
        <dbReference type="Proteomes" id="UP000694941"/>
    </source>
</evidence>
<accession>A0ABM1T7N8</accession>
<reference evidence="3" key="1">
    <citation type="submission" date="2025-08" db="UniProtKB">
        <authorList>
            <consortium name="RefSeq"/>
        </authorList>
    </citation>
    <scope>IDENTIFICATION</scope>
    <source>
        <tissue evidence="3">Muscle</tissue>
    </source>
</reference>
<keyword evidence="1" id="KW-1133">Transmembrane helix</keyword>